<dbReference type="OrthoDB" id="178023at2"/>
<dbReference type="Pfam" id="PF07044">
    <property type="entry name" value="DUF1329"/>
    <property type="match status" value="1"/>
</dbReference>
<name>A0A553JRV2_SHEHA</name>
<evidence type="ECO:0000313" key="3">
    <source>
        <dbReference type="EMBL" id="TRY15101.1"/>
    </source>
</evidence>
<comment type="caution">
    <text evidence="3">The sequence shown here is derived from an EMBL/GenBank/DDBJ whole genome shotgun (WGS) entry which is preliminary data.</text>
</comment>
<keyword evidence="2" id="KW-0732">Signal</keyword>
<proteinExistence type="predicted"/>
<feature type="chain" id="PRO_5021999260" evidence="2">
    <location>
        <begin position="21"/>
        <end position="451"/>
    </location>
</feature>
<dbReference type="Proteomes" id="UP000318126">
    <property type="component" value="Unassembled WGS sequence"/>
</dbReference>
<dbReference type="CDD" id="cd16329">
    <property type="entry name" value="LolA_like"/>
    <property type="match status" value="1"/>
</dbReference>
<keyword evidence="4" id="KW-1185">Reference proteome</keyword>
<evidence type="ECO:0000256" key="1">
    <source>
        <dbReference type="SAM" id="MobiDB-lite"/>
    </source>
</evidence>
<accession>A0A553JRV2</accession>
<feature type="region of interest" description="Disordered" evidence="1">
    <location>
        <begin position="40"/>
        <end position="76"/>
    </location>
</feature>
<dbReference type="AlphaFoldDB" id="A0A553JRV2"/>
<gene>
    <name evidence="3" type="ORF">FN961_07280</name>
</gene>
<dbReference type="InterPro" id="IPR010752">
    <property type="entry name" value="DUF1329"/>
</dbReference>
<reference evidence="4" key="1">
    <citation type="submission" date="2019-07" db="EMBL/GenBank/DDBJ databases">
        <title>Shewanella sp. YLB-08 draft genomic sequence.</title>
        <authorList>
            <person name="Yu L."/>
        </authorList>
    </citation>
    <scope>NUCLEOTIDE SEQUENCE [LARGE SCALE GENOMIC DNA]</scope>
    <source>
        <strain evidence="4">JCM 20706</strain>
    </source>
</reference>
<protein>
    <submittedName>
        <fullName evidence="3">DUF1329 domain-containing protein</fullName>
    </submittedName>
</protein>
<dbReference type="RefSeq" id="WP_143563888.1">
    <property type="nucleotide sequence ID" value="NZ_BMPL01000005.1"/>
</dbReference>
<organism evidence="3 4">
    <name type="scientific">Shewanella hanedai</name>
    <name type="common">Alteromonas hanedai</name>
    <dbReference type="NCBI Taxonomy" id="25"/>
    <lineage>
        <taxon>Bacteria</taxon>
        <taxon>Pseudomonadati</taxon>
        <taxon>Pseudomonadota</taxon>
        <taxon>Gammaproteobacteria</taxon>
        <taxon>Alteromonadales</taxon>
        <taxon>Shewanellaceae</taxon>
        <taxon>Shewanella</taxon>
    </lineage>
</organism>
<dbReference type="EMBL" id="VKGK01000006">
    <property type="protein sequence ID" value="TRY15101.1"/>
    <property type="molecule type" value="Genomic_DNA"/>
</dbReference>
<feature type="compositionally biased region" description="Polar residues" evidence="1">
    <location>
        <begin position="55"/>
        <end position="64"/>
    </location>
</feature>
<evidence type="ECO:0000256" key="2">
    <source>
        <dbReference type="SAM" id="SignalP"/>
    </source>
</evidence>
<feature type="signal peptide" evidence="2">
    <location>
        <begin position="1"/>
        <end position="20"/>
    </location>
</feature>
<sequence>MKYHNLMLVSLAIMSLNATAKVSPEEASKIGDQLTPLGAEKAGNESGTIPAWTGGLNSNNTAKSGDTGRPNNPFADEKPLFTITAKNLADYKDNLTPGQLAMFTKFPDYTMPVYKTHRSVAYPESVYPLIKNNAVNTTLVESGYGLSDFDTTIPFPIPNSGLEVVWNHITRFRGGSAVRVATAIPVQAGGAFVPVKITDRLVWPEYLEGGRDADKDDNVLFYYLQSITAPARLTGTALLIHETIDQYKEARRAWVYNSGQRRVRRAPNVAYDGPGAGTDGLRTTDNYDMYNGSPDRYEWTLKGKKEIYIPYNAYPLLNPDLEYDEIIGAGHLNPEHLRYELHRVWEVEANVKSDSRHIYSKRTLFIDEDSWGASVIDHYDNRGQLWKMSEAHNIQFYDVDTPWMVAETLHDLDSGRYLVTGLSNEEPKFMEWGGKATRQDFTSAALRRAGR</sequence>
<evidence type="ECO:0000313" key="4">
    <source>
        <dbReference type="Proteomes" id="UP000318126"/>
    </source>
</evidence>
<dbReference type="Gene3D" id="2.50.20.10">
    <property type="entry name" value="Lipoprotein localisation LolA/LolB/LppX"/>
    <property type="match status" value="1"/>
</dbReference>